<dbReference type="GO" id="GO:0016887">
    <property type="term" value="F:ATP hydrolysis activity"/>
    <property type="evidence" value="ECO:0007669"/>
    <property type="project" value="InterPro"/>
</dbReference>
<proteinExistence type="inferred from homology"/>
<dbReference type="OrthoDB" id="9778870at2"/>
<dbReference type="AlphaFoldDB" id="W6MB19"/>
<dbReference type="PANTHER" id="PTHR46743:SF2">
    <property type="entry name" value="TEICHOIC ACIDS EXPORT ATP-BINDING PROTEIN TAGH"/>
    <property type="match status" value="1"/>
</dbReference>
<dbReference type="CDD" id="cd03220">
    <property type="entry name" value="ABC_KpsT_Wzt"/>
    <property type="match status" value="1"/>
</dbReference>
<dbReference type="STRING" id="1400863.BN873_80002"/>
<protein>
    <submittedName>
        <fullName evidence="6">O-antigen export system ATP-binding protein RfbE</fullName>
    </submittedName>
</protein>
<feature type="domain" description="ABC transporter" evidence="5">
    <location>
        <begin position="36"/>
        <end position="257"/>
    </location>
</feature>
<dbReference type="GO" id="GO:0005524">
    <property type="term" value="F:ATP binding"/>
    <property type="evidence" value="ECO:0007669"/>
    <property type="project" value="UniProtKB-KW"/>
</dbReference>
<dbReference type="GO" id="GO:0140359">
    <property type="term" value="F:ABC-type transporter activity"/>
    <property type="evidence" value="ECO:0007669"/>
    <property type="project" value="InterPro"/>
</dbReference>
<evidence type="ECO:0000313" key="6">
    <source>
        <dbReference type="EMBL" id="CDI04044.1"/>
    </source>
</evidence>
<dbReference type="InterPro" id="IPR050683">
    <property type="entry name" value="Bact_Polysacc_Export_ATP-bd"/>
</dbReference>
<dbReference type="PANTHER" id="PTHR46743">
    <property type="entry name" value="TEICHOIC ACIDS EXPORT ATP-BINDING PROTEIN TAGH"/>
    <property type="match status" value="1"/>
</dbReference>
<dbReference type="SMART" id="SM00382">
    <property type="entry name" value="AAA"/>
    <property type="match status" value="1"/>
</dbReference>
<dbReference type="SUPFAM" id="SSF52540">
    <property type="entry name" value="P-loop containing nucleoside triphosphate hydrolases"/>
    <property type="match status" value="1"/>
</dbReference>
<keyword evidence="3" id="KW-0547">Nucleotide-binding</keyword>
<dbReference type="InterPro" id="IPR027417">
    <property type="entry name" value="P-loop_NTPase"/>
</dbReference>
<evidence type="ECO:0000256" key="4">
    <source>
        <dbReference type="ARBA" id="ARBA00022840"/>
    </source>
</evidence>
<dbReference type="InterPro" id="IPR015860">
    <property type="entry name" value="ABC_transpr_TagH-like"/>
</dbReference>
<evidence type="ECO:0000256" key="2">
    <source>
        <dbReference type="ARBA" id="ARBA00022448"/>
    </source>
</evidence>
<dbReference type="RefSeq" id="WP_071244355.1">
    <property type="nucleotide sequence ID" value="NZ_CBTJ020000091.1"/>
</dbReference>
<comment type="caution">
    <text evidence="6">The sequence shown here is derived from an EMBL/GenBank/DDBJ whole genome shotgun (WGS) entry which is preliminary data.</text>
</comment>
<name>W6MB19_9GAMM</name>
<reference evidence="6" key="1">
    <citation type="submission" date="2013-07" db="EMBL/GenBank/DDBJ databases">
        <authorList>
            <person name="McIlroy S."/>
        </authorList>
    </citation>
    <scope>NUCLEOTIDE SEQUENCE [LARGE SCALE GENOMIC DNA]</scope>
    <source>
        <strain evidence="6">Run_A_D11</strain>
    </source>
</reference>
<dbReference type="Gene3D" id="3.40.50.300">
    <property type="entry name" value="P-loop containing nucleotide triphosphate hydrolases"/>
    <property type="match status" value="1"/>
</dbReference>
<accession>W6MB19</accession>
<keyword evidence="2" id="KW-0813">Transport</keyword>
<sequence length="258" mass="27987">MAASILSLDDVWVEYAIYGLANRSLKKTLVGLASRGRLAREVETEISRVVALKGINLRVDDGERVGVVGANGAGKTTLLRVMAGALKPLRGRIRRIGFTSSLFDVSLGMNSEANGWDNITLRGLYLGLTPREIRALADEIADFSGLTPEQLACPVRTYSSGMQVRLAFAISTAVRPDILLLDEWISAGDAAFVEKAKQRMIDLVDKSRILIFATHYDWLLAGICNRAICLQDGKIVADGPVADTLAFYHQSATPLPAQ</sequence>
<evidence type="ECO:0000256" key="3">
    <source>
        <dbReference type="ARBA" id="ARBA00022741"/>
    </source>
</evidence>
<comment type="similarity">
    <text evidence="1">Belongs to the ABC transporter superfamily.</text>
</comment>
<dbReference type="EMBL" id="CBTJ020000091">
    <property type="protein sequence ID" value="CDI04044.1"/>
    <property type="molecule type" value="Genomic_DNA"/>
</dbReference>
<organism evidence="6 7">
    <name type="scientific">Candidatus Competibacter denitrificans Run_A_D11</name>
    <dbReference type="NCBI Taxonomy" id="1400863"/>
    <lineage>
        <taxon>Bacteria</taxon>
        <taxon>Pseudomonadati</taxon>
        <taxon>Pseudomonadota</taxon>
        <taxon>Gammaproteobacteria</taxon>
        <taxon>Candidatus Competibacteraceae</taxon>
        <taxon>Candidatus Competibacter</taxon>
    </lineage>
</organism>
<keyword evidence="4 6" id="KW-0067">ATP-binding</keyword>
<dbReference type="InterPro" id="IPR003593">
    <property type="entry name" value="AAA+_ATPase"/>
</dbReference>
<dbReference type="PROSITE" id="PS50893">
    <property type="entry name" value="ABC_TRANSPORTER_2"/>
    <property type="match status" value="1"/>
</dbReference>
<dbReference type="InterPro" id="IPR017871">
    <property type="entry name" value="ABC_transporter-like_CS"/>
</dbReference>
<dbReference type="Proteomes" id="UP000035760">
    <property type="component" value="Unassembled WGS sequence"/>
</dbReference>
<evidence type="ECO:0000256" key="1">
    <source>
        <dbReference type="ARBA" id="ARBA00005417"/>
    </source>
</evidence>
<evidence type="ECO:0000313" key="7">
    <source>
        <dbReference type="Proteomes" id="UP000035760"/>
    </source>
</evidence>
<dbReference type="PROSITE" id="PS00211">
    <property type="entry name" value="ABC_TRANSPORTER_1"/>
    <property type="match status" value="1"/>
</dbReference>
<dbReference type="InterPro" id="IPR003439">
    <property type="entry name" value="ABC_transporter-like_ATP-bd"/>
</dbReference>
<evidence type="ECO:0000259" key="5">
    <source>
        <dbReference type="PROSITE" id="PS50893"/>
    </source>
</evidence>
<reference evidence="6" key="2">
    <citation type="submission" date="2014-03" db="EMBL/GenBank/DDBJ databases">
        <title>Candidatus Competibacter-lineage genomes retrieved from metagenomes reveal functional metabolic diversity.</title>
        <authorList>
            <person name="McIlroy S.J."/>
            <person name="Albertsen M."/>
            <person name="Andresen E.K."/>
            <person name="Saunders A.M."/>
            <person name="Kristiansen R."/>
            <person name="Stokholm-Bjerregaard M."/>
            <person name="Nielsen K.L."/>
            <person name="Nielsen P.H."/>
        </authorList>
    </citation>
    <scope>NUCLEOTIDE SEQUENCE</scope>
    <source>
        <strain evidence="6">Run_A_D11</strain>
    </source>
</reference>
<dbReference type="GO" id="GO:0016020">
    <property type="term" value="C:membrane"/>
    <property type="evidence" value="ECO:0007669"/>
    <property type="project" value="InterPro"/>
</dbReference>
<gene>
    <name evidence="6" type="ORF">BN873_80002</name>
</gene>
<dbReference type="Pfam" id="PF00005">
    <property type="entry name" value="ABC_tran"/>
    <property type="match status" value="1"/>
</dbReference>
<keyword evidence="7" id="KW-1185">Reference proteome</keyword>